<reference evidence="1" key="2">
    <citation type="journal article" date="2021" name="Genome Biol. Evol.">
        <title>Developing a high-quality reference genome for a parasitic bivalve with doubly uniparental inheritance (Bivalvia: Unionida).</title>
        <authorList>
            <person name="Smith C.H."/>
        </authorList>
    </citation>
    <scope>NUCLEOTIDE SEQUENCE</scope>
    <source>
        <strain evidence="1">CHS0354</strain>
        <tissue evidence="1">Mantle</tissue>
    </source>
</reference>
<keyword evidence="2" id="KW-1185">Reference proteome</keyword>
<sequence length="93" mass="10741">MGSRQEKIFAVREKFKSCQVEFVDLELLKEKIRCVKTDSDQPFEEFMTSVIAIMQGNPMISSKTKAEFPAQQEFTSSPYLRDMGITLHINTFL</sequence>
<dbReference type="AlphaFoldDB" id="A0AAE0SC79"/>
<dbReference type="EMBL" id="JAEAOA010000631">
    <property type="protein sequence ID" value="KAK3589372.1"/>
    <property type="molecule type" value="Genomic_DNA"/>
</dbReference>
<name>A0AAE0SC79_9BIVA</name>
<dbReference type="Proteomes" id="UP001195483">
    <property type="component" value="Unassembled WGS sequence"/>
</dbReference>
<reference evidence="1" key="1">
    <citation type="journal article" date="2021" name="Genome Biol. Evol.">
        <title>A High-Quality Reference Genome for a Parasitic Bivalve with Doubly Uniparental Inheritance (Bivalvia: Unionida).</title>
        <authorList>
            <person name="Smith C.H."/>
        </authorList>
    </citation>
    <scope>NUCLEOTIDE SEQUENCE</scope>
    <source>
        <strain evidence="1">CHS0354</strain>
    </source>
</reference>
<accession>A0AAE0SC79</accession>
<reference evidence="1" key="3">
    <citation type="submission" date="2023-05" db="EMBL/GenBank/DDBJ databases">
        <authorList>
            <person name="Smith C.H."/>
        </authorList>
    </citation>
    <scope>NUCLEOTIDE SEQUENCE</scope>
    <source>
        <strain evidence="1">CHS0354</strain>
        <tissue evidence="1">Mantle</tissue>
    </source>
</reference>
<organism evidence="1 2">
    <name type="scientific">Potamilus streckersoni</name>
    <dbReference type="NCBI Taxonomy" id="2493646"/>
    <lineage>
        <taxon>Eukaryota</taxon>
        <taxon>Metazoa</taxon>
        <taxon>Spiralia</taxon>
        <taxon>Lophotrochozoa</taxon>
        <taxon>Mollusca</taxon>
        <taxon>Bivalvia</taxon>
        <taxon>Autobranchia</taxon>
        <taxon>Heteroconchia</taxon>
        <taxon>Palaeoheterodonta</taxon>
        <taxon>Unionida</taxon>
        <taxon>Unionoidea</taxon>
        <taxon>Unionidae</taxon>
        <taxon>Ambleminae</taxon>
        <taxon>Lampsilini</taxon>
        <taxon>Potamilus</taxon>
    </lineage>
</organism>
<proteinExistence type="predicted"/>
<comment type="caution">
    <text evidence="1">The sequence shown here is derived from an EMBL/GenBank/DDBJ whole genome shotgun (WGS) entry which is preliminary data.</text>
</comment>
<gene>
    <name evidence="1" type="ORF">CHS0354_010019</name>
</gene>
<evidence type="ECO:0000313" key="1">
    <source>
        <dbReference type="EMBL" id="KAK3589372.1"/>
    </source>
</evidence>
<protein>
    <submittedName>
        <fullName evidence="1">Uncharacterized protein</fullName>
    </submittedName>
</protein>
<evidence type="ECO:0000313" key="2">
    <source>
        <dbReference type="Proteomes" id="UP001195483"/>
    </source>
</evidence>